<dbReference type="Gene3D" id="2.40.160.50">
    <property type="entry name" value="membrane protein fhac: a member of the omp85/tpsb transporter family"/>
    <property type="match status" value="1"/>
</dbReference>
<comment type="caution">
    <text evidence="3">The sequence shown here is derived from an EMBL/GenBank/DDBJ whole genome shotgun (WGS) entry which is preliminary data.</text>
</comment>
<feature type="chain" id="PRO_5046871321" evidence="2">
    <location>
        <begin position="23"/>
        <end position="564"/>
    </location>
</feature>
<keyword evidence="1" id="KW-0175">Coiled coil</keyword>
<dbReference type="Proteomes" id="UP001595953">
    <property type="component" value="Unassembled WGS sequence"/>
</dbReference>
<sequence length="564" mass="64553">MLKKLFGTIGILCLLFSSTVESQSLLLKAKGQAENETKILDSISYKKLFNDYESLNNEIYSLKNKLEKIGFLESKLEAIQKANDSTFLALFNIGIKYKSIDLYYKGLIEKKVISNIASEVNDDFFRISFEKLEESLNYLNAALAEKGNPFLKIQIIDVLKNDDLTLKGTLVIINENEDQRTIDQIIVKGYDKFPRSYIKHYLKLKPKQLLNIKSINSKTSDLENLVFANQIREPELLFTKDSTSLYIYIEKANSNTFDGFLGFGTNDQTGNIEFDGYLNLNLTNNLNYGESLKLLYKSDENKQRTFDIKVSMPYVFGSPLGTEFKLNIFRKDSTFITTSQSAKLIYQFNSRNVLSAGINSISSNNLLENSTALLQDYKSNFYLFNYAHQRNQKFDILFPTNFLFDLSFGTGKRTLENINTSQTSLYLDTFKIFHLNTRNNIYLRLNGGSLMSDNYLENELMRFGGINSIRGFEENSLYANLFSVLNSEYRYRVSNNLYIHSVIDLAYFENQIIDVKDKLLGLGFGFGLLTQAGLFKLNYSSGNSENQEFTLSNSKIHISLSSTF</sequence>
<accession>A0ABV9MZP8</accession>
<evidence type="ECO:0000313" key="3">
    <source>
        <dbReference type="EMBL" id="MFC4721437.1"/>
    </source>
</evidence>
<protein>
    <submittedName>
        <fullName evidence="3">Uncharacterized protein</fullName>
    </submittedName>
</protein>
<name>A0ABV9MZP8_9FLAO</name>
<keyword evidence="4" id="KW-1185">Reference proteome</keyword>
<evidence type="ECO:0000256" key="2">
    <source>
        <dbReference type="SAM" id="SignalP"/>
    </source>
</evidence>
<proteinExistence type="predicted"/>
<keyword evidence="2" id="KW-0732">Signal</keyword>
<feature type="signal peptide" evidence="2">
    <location>
        <begin position="1"/>
        <end position="22"/>
    </location>
</feature>
<reference evidence="4" key="1">
    <citation type="journal article" date="2019" name="Int. J. Syst. Evol. Microbiol.">
        <title>The Global Catalogue of Microorganisms (GCM) 10K type strain sequencing project: providing services to taxonomists for standard genome sequencing and annotation.</title>
        <authorList>
            <consortium name="The Broad Institute Genomics Platform"/>
            <consortium name="The Broad Institute Genome Sequencing Center for Infectious Disease"/>
            <person name="Wu L."/>
            <person name="Ma J."/>
        </authorList>
    </citation>
    <scope>NUCLEOTIDE SEQUENCE [LARGE SCALE GENOMIC DNA]</scope>
    <source>
        <strain evidence="4">CCUG 63682</strain>
    </source>
</reference>
<gene>
    <name evidence="3" type="ORF">ACFO5O_03825</name>
</gene>
<evidence type="ECO:0000256" key="1">
    <source>
        <dbReference type="SAM" id="Coils"/>
    </source>
</evidence>
<dbReference type="RefSeq" id="WP_387961132.1">
    <property type="nucleotide sequence ID" value="NZ_JBHSGP010000007.1"/>
</dbReference>
<dbReference type="EMBL" id="JBHSGP010000007">
    <property type="protein sequence ID" value="MFC4721437.1"/>
    <property type="molecule type" value="Genomic_DNA"/>
</dbReference>
<feature type="coiled-coil region" evidence="1">
    <location>
        <begin position="45"/>
        <end position="82"/>
    </location>
</feature>
<organism evidence="3 4">
    <name type="scientific">Geojedonia litorea</name>
    <dbReference type="NCBI Taxonomy" id="1268269"/>
    <lineage>
        <taxon>Bacteria</taxon>
        <taxon>Pseudomonadati</taxon>
        <taxon>Bacteroidota</taxon>
        <taxon>Flavobacteriia</taxon>
        <taxon>Flavobacteriales</taxon>
        <taxon>Flavobacteriaceae</taxon>
        <taxon>Geojedonia</taxon>
    </lineage>
</organism>
<evidence type="ECO:0000313" key="4">
    <source>
        <dbReference type="Proteomes" id="UP001595953"/>
    </source>
</evidence>